<reference evidence="3 4" key="1">
    <citation type="journal article" date="2019" name="Sci. Rep.">
        <title>Orb-weaving spider Araneus ventricosus genome elucidates the spidroin gene catalogue.</title>
        <authorList>
            <person name="Kono N."/>
            <person name="Nakamura H."/>
            <person name="Ohtoshi R."/>
            <person name="Moran D.A.P."/>
            <person name="Shinohara A."/>
            <person name="Yoshida Y."/>
            <person name="Fujiwara M."/>
            <person name="Mori M."/>
            <person name="Tomita M."/>
            <person name="Arakawa K."/>
        </authorList>
    </citation>
    <scope>NUCLEOTIDE SEQUENCE [LARGE SCALE GENOMIC DNA]</scope>
</reference>
<evidence type="ECO:0000313" key="4">
    <source>
        <dbReference type="Proteomes" id="UP000499080"/>
    </source>
</evidence>
<comment type="caution">
    <text evidence="3">The sequence shown here is derived from an EMBL/GenBank/DDBJ whole genome shotgun (WGS) entry which is preliminary data.</text>
</comment>
<feature type="domain" description="C2" evidence="2">
    <location>
        <begin position="90"/>
        <end position="208"/>
    </location>
</feature>
<evidence type="ECO:0000256" key="1">
    <source>
        <dbReference type="ARBA" id="ARBA00022737"/>
    </source>
</evidence>
<sequence length="227" mass="26465">MPQSKKSHGLRSGNRGGHRFQKCRPTRLFCEMVFEDVLKTKGNAWRSSILHKNCARKELTCLQIWNNSIPVLQSILSECDVHRCPVIEHVTGPIALNSSTKFKGKTKILMARDLPAKDFSGTSDPYIKLYLLPDRKKKFQTRVHRRNLNPMFNETFVFGVAYEQLRSRTIQFSVYDFDRFSRHDLIGQVLVRNLHDLCDINHDVEYTMDILGVPQVRYRKLSQVDRI</sequence>
<dbReference type="EMBL" id="BGPR01022916">
    <property type="protein sequence ID" value="GBN89691.1"/>
    <property type="molecule type" value="Genomic_DNA"/>
</dbReference>
<dbReference type="Gene3D" id="2.60.40.150">
    <property type="entry name" value="C2 domain"/>
    <property type="match status" value="1"/>
</dbReference>
<dbReference type="PRINTS" id="PR00399">
    <property type="entry name" value="SYNAPTOTAGMN"/>
</dbReference>
<dbReference type="PANTHER" id="PTHR10024:SF374">
    <property type="entry name" value="C2 DOMAIN-CONTAINING PROTEIN"/>
    <property type="match status" value="1"/>
</dbReference>
<dbReference type="InterPro" id="IPR035892">
    <property type="entry name" value="C2_domain_sf"/>
</dbReference>
<dbReference type="GO" id="GO:0017156">
    <property type="term" value="P:calcium-ion regulated exocytosis"/>
    <property type="evidence" value="ECO:0007669"/>
    <property type="project" value="TreeGrafter"/>
</dbReference>
<dbReference type="PRINTS" id="PR00360">
    <property type="entry name" value="C2DOMAIN"/>
</dbReference>
<feature type="non-terminal residue" evidence="3">
    <location>
        <position position="227"/>
    </location>
</feature>
<name>A0A4Y2SPA2_ARAVE</name>
<dbReference type="GO" id="GO:0030276">
    <property type="term" value="F:clathrin binding"/>
    <property type="evidence" value="ECO:0007669"/>
    <property type="project" value="TreeGrafter"/>
</dbReference>
<evidence type="ECO:0000313" key="3">
    <source>
        <dbReference type="EMBL" id="GBN89691.1"/>
    </source>
</evidence>
<dbReference type="InterPro" id="IPR001565">
    <property type="entry name" value="Synaptotagmin"/>
</dbReference>
<dbReference type="GO" id="GO:0005544">
    <property type="term" value="F:calcium-dependent phospholipid binding"/>
    <property type="evidence" value="ECO:0007669"/>
    <property type="project" value="TreeGrafter"/>
</dbReference>
<protein>
    <submittedName>
        <fullName evidence="3">Synaptotagmin-10</fullName>
    </submittedName>
</protein>
<keyword evidence="1" id="KW-0677">Repeat</keyword>
<dbReference type="GO" id="GO:0001786">
    <property type="term" value="F:phosphatidylserine binding"/>
    <property type="evidence" value="ECO:0007669"/>
    <property type="project" value="TreeGrafter"/>
</dbReference>
<accession>A0A4Y2SPA2</accession>
<dbReference type="GO" id="GO:0070382">
    <property type="term" value="C:exocytic vesicle"/>
    <property type="evidence" value="ECO:0007669"/>
    <property type="project" value="TreeGrafter"/>
</dbReference>
<dbReference type="Proteomes" id="UP000499080">
    <property type="component" value="Unassembled WGS sequence"/>
</dbReference>
<dbReference type="SUPFAM" id="SSF49562">
    <property type="entry name" value="C2 domain (Calcium/lipid-binding domain, CaLB)"/>
    <property type="match status" value="1"/>
</dbReference>
<proteinExistence type="predicted"/>
<evidence type="ECO:0000259" key="2">
    <source>
        <dbReference type="PROSITE" id="PS50004"/>
    </source>
</evidence>
<dbReference type="GO" id="GO:0005886">
    <property type="term" value="C:plasma membrane"/>
    <property type="evidence" value="ECO:0007669"/>
    <property type="project" value="TreeGrafter"/>
</dbReference>
<gene>
    <name evidence="3" type="primary">SYT10_0</name>
    <name evidence="3" type="ORF">AVEN_136010_1</name>
</gene>
<dbReference type="OrthoDB" id="67700at2759"/>
<dbReference type="GO" id="GO:0005509">
    <property type="term" value="F:calcium ion binding"/>
    <property type="evidence" value="ECO:0007669"/>
    <property type="project" value="TreeGrafter"/>
</dbReference>
<dbReference type="PANTHER" id="PTHR10024">
    <property type="entry name" value="SYNAPTOTAGMIN"/>
    <property type="match status" value="1"/>
</dbReference>
<dbReference type="FunFam" id="2.60.40.150:FF:000011">
    <property type="entry name" value="Synaptotagmin 6"/>
    <property type="match status" value="1"/>
</dbReference>
<organism evidence="3 4">
    <name type="scientific">Araneus ventricosus</name>
    <name type="common">Orbweaver spider</name>
    <name type="synonym">Epeira ventricosa</name>
    <dbReference type="NCBI Taxonomy" id="182803"/>
    <lineage>
        <taxon>Eukaryota</taxon>
        <taxon>Metazoa</taxon>
        <taxon>Ecdysozoa</taxon>
        <taxon>Arthropoda</taxon>
        <taxon>Chelicerata</taxon>
        <taxon>Arachnida</taxon>
        <taxon>Araneae</taxon>
        <taxon>Araneomorphae</taxon>
        <taxon>Entelegynae</taxon>
        <taxon>Araneoidea</taxon>
        <taxon>Araneidae</taxon>
        <taxon>Araneus</taxon>
    </lineage>
</organism>
<dbReference type="GO" id="GO:0000149">
    <property type="term" value="F:SNARE binding"/>
    <property type="evidence" value="ECO:0007669"/>
    <property type="project" value="TreeGrafter"/>
</dbReference>
<dbReference type="InterPro" id="IPR000008">
    <property type="entry name" value="C2_dom"/>
</dbReference>
<dbReference type="SMART" id="SM00239">
    <property type="entry name" value="C2"/>
    <property type="match status" value="1"/>
</dbReference>
<keyword evidence="4" id="KW-1185">Reference proteome</keyword>
<dbReference type="PROSITE" id="PS50004">
    <property type="entry name" value="C2"/>
    <property type="match status" value="1"/>
</dbReference>
<dbReference type="AlphaFoldDB" id="A0A4Y2SPA2"/>
<dbReference type="Pfam" id="PF00168">
    <property type="entry name" value="C2"/>
    <property type="match status" value="1"/>
</dbReference>